<keyword evidence="2" id="KW-1185">Reference proteome</keyword>
<name>A0A2S3ZYF5_ARTGL</name>
<protein>
    <submittedName>
        <fullName evidence="1">Uncharacterized protein</fullName>
    </submittedName>
</protein>
<dbReference type="Proteomes" id="UP000237061">
    <property type="component" value="Unassembled WGS sequence"/>
</dbReference>
<comment type="caution">
    <text evidence="1">The sequence shown here is derived from an EMBL/GenBank/DDBJ whole genome shotgun (WGS) entry which is preliminary data.</text>
</comment>
<proteinExistence type="predicted"/>
<dbReference type="AlphaFoldDB" id="A0A2S3ZYF5"/>
<accession>A0A2S3ZYF5</accession>
<gene>
    <name evidence="1" type="ORF">CVS27_08475</name>
</gene>
<dbReference type="RefSeq" id="WP_103465292.1">
    <property type="nucleotide sequence ID" value="NZ_PPXC01000005.1"/>
</dbReference>
<evidence type="ECO:0000313" key="2">
    <source>
        <dbReference type="Proteomes" id="UP000237061"/>
    </source>
</evidence>
<reference evidence="1 2" key="1">
    <citation type="submission" date="2018-01" db="EMBL/GenBank/DDBJ databases">
        <title>Arthrobacter sp. nov., from glaciers in China.</title>
        <authorList>
            <person name="Liu Q."/>
            <person name="Xin Y.-H."/>
        </authorList>
    </citation>
    <scope>NUCLEOTIDE SEQUENCE [LARGE SCALE GENOMIC DNA]</scope>
    <source>
        <strain evidence="1 2">HLT2-12-2</strain>
    </source>
</reference>
<evidence type="ECO:0000313" key="1">
    <source>
        <dbReference type="EMBL" id="POH73937.1"/>
    </source>
</evidence>
<sequence length="241" mass="26059">MEVGEKLVPEGSGGLPQAGQHRGYVAVDDAGEFTLYPTSAALLNDFEYVGQAICIVGRDGSGFRLLQDADRQLSLTTALGPVDFSWLRQAWLKAQRHNPGEYPLRRFYPAGRETLLACMFETLYLEHAMEPVQWNCVLDGQETHPVSLQDIDGRLTSKSLVERARVQDPFGHLYRPVRVPARGARGHNRHGKVTIFVEIPAAADAGRLSGQTTATAASAMTLAYSGLPTVTGMPAPGVAGS</sequence>
<dbReference type="EMBL" id="PPXC01000005">
    <property type="protein sequence ID" value="POH73937.1"/>
    <property type="molecule type" value="Genomic_DNA"/>
</dbReference>
<organism evidence="1 2">
    <name type="scientific">Arthrobacter glacialis</name>
    <dbReference type="NCBI Taxonomy" id="1664"/>
    <lineage>
        <taxon>Bacteria</taxon>
        <taxon>Bacillati</taxon>
        <taxon>Actinomycetota</taxon>
        <taxon>Actinomycetes</taxon>
        <taxon>Micrococcales</taxon>
        <taxon>Micrococcaceae</taxon>
        <taxon>Arthrobacter</taxon>
    </lineage>
</organism>